<accession>X1B3E6</accession>
<name>X1B3E6_9ZZZZ</name>
<dbReference type="GO" id="GO:0006313">
    <property type="term" value="P:DNA transposition"/>
    <property type="evidence" value="ECO:0007669"/>
    <property type="project" value="InterPro"/>
</dbReference>
<dbReference type="GO" id="GO:0003677">
    <property type="term" value="F:DNA binding"/>
    <property type="evidence" value="ECO:0007669"/>
    <property type="project" value="InterPro"/>
</dbReference>
<dbReference type="AlphaFoldDB" id="X1B3E6"/>
<feature type="non-terminal residue" evidence="2">
    <location>
        <position position="126"/>
    </location>
</feature>
<feature type="domain" description="Transposase IS801/IS1294" evidence="1">
    <location>
        <begin position="59"/>
        <end position="95"/>
    </location>
</feature>
<protein>
    <recommendedName>
        <fullName evidence="1">Transposase IS801/IS1294 domain-containing protein</fullName>
    </recommendedName>
</protein>
<reference evidence="2" key="1">
    <citation type="journal article" date="2014" name="Front. Microbiol.">
        <title>High frequency of phylogenetically diverse reductive dehalogenase-homologous genes in deep subseafloor sedimentary metagenomes.</title>
        <authorList>
            <person name="Kawai M."/>
            <person name="Futagami T."/>
            <person name="Toyoda A."/>
            <person name="Takaki Y."/>
            <person name="Nishi S."/>
            <person name="Hori S."/>
            <person name="Arai W."/>
            <person name="Tsubouchi T."/>
            <person name="Morono Y."/>
            <person name="Uchiyama I."/>
            <person name="Ito T."/>
            <person name="Fujiyama A."/>
            <person name="Inagaki F."/>
            <person name="Takami H."/>
        </authorList>
    </citation>
    <scope>NUCLEOTIDE SEQUENCE</scope>
    <source>
        <strain evidence="2">Expedition CK06-06</strain>
    </source>
</reference>
<evidence type="ECO:0000259" key="1">
    <source>
        <dbReference type="Pfam" id="PF04986"/>
    </source>
</evidence>
<gene>
    <name evidence="2" type="ORF">S01H4_30788</name>
</gene>
<evidence type="ECO:0000313" key="2">
    <source>
        <dbReference type="EMBL" id="GAG75852.1"/>
    </source>
</evidence>
<dbReference type="GO" id="GO:0004803">
    <property type="term" value="F:transposase activity"/>
    <property type="evidence" value="ECO:0007669"/>
    <property type="project" value="InterPro"/>
</dbReference>
<comment type="caution">
    <text evidence="2">The sequence shown here is derived from an EMBL/GenBank/DDBJ whole genome shotgun (WGS) entry which is preliminary data.</text>
</comment>
<dbReference type="EMBL" id="BART01015921">
    <property type="protein sequence ID" value="GAG75852.1"/>
    <property type="molecule type" value="Genomic_DNA"/>
</dbReference>
<dbReference type="Pfam" id="PF04986">
    <property type="entry name" value="Y2_Tnp"/>
    <property type="match status" value="1"/>
</dbReference>
<proteinExistence type="predicted"/>
<organism evidence="2">
    <name type="scientific">marine sediment metagenome</name>
    <dbReference type="NCBI Taxonomy" id="412755"/>
    <lineage>
        <taxon>unclassified sequences</taxon>
        <taxon>metagenomes</taxon>
        <taxon>ecological metagenomes</taxon>
    </lineage>
</organism>
<sequence length="126" mass="14518">MRERLLLDVPHRQVVFTLPKMLRVFFKYNRKLLSGLCLCGKQALRKYLQAAIGKEITPGIIAVIQSFGSKINLHPHLHFLLTEGGEVQDGHFHKFSRFDDSLIAKFFSREVFSMLLHEGLINLELV</sequence>
<dbReference type="InterPro" id="IPR007069">
    <property type="entry name" value="Transposase_32"/>
</dbReference>